<dbReference type="AlphaFoldDB" id="A0A5J6Z8G9"/>
<comment type="similarity">
    <text evidence="1">Belongs to the sigma-70 factor family. ECF subfamily.</text>
</comment>
<protein>
    <submittedName>
        <fullName evidence="8">RNA polymerase sigma factor RpoE</fullName>
    </submittedName>
</protein>
<dbReference type="EMBL" id="CP045032">
    <property type="protein sequence ID" value="QFQ01933.1"/>
    <property type="molecule type" value="Genomic_DNA"/>
</dbReference>
<dbReference type="KEGG" id="cuo:CUROG_02720"/>
<gene>
    <name evidence="8" type="ORF">CUROG_02720</name>
</gene>
<keyword evidence="3" id="KW-0731">Sigma factor</keyword>
<dbReference type="GO" id="GO:0006352">
    <property type="term" value="P:DNA-templated transcription initiation"/>
    <property type="evidence" value="ECO:0007669"/>
    <property type="project" value="InterPro"/>
</dbReference>
<dbReference type="GO" id="GO:0003677">
    <property type="term" value="F:DNA binding"/>
    <property type="evidence" value="ECO:0007669"/>
    <property type="project" value="UniProtKB-KW"/>
</dbReference>
<proteinExistence type="inferred from homology"/>
<evidence type="ECO:0000259" key="7">
    <source>
        <dbReference type="Pfam" id="PF08281"/>
    </source>
</evidence>
<evidence type="ECO:0000256" key="6">
    <source>
        <dbReference type="SAM" id="MobiDB-lite"/>
    </source>
</evidence>
<name>A0A5J6Z8G9_9CORY</name>
<dbReference type="InterPro" id="IPR036388">
    <property type="entry name" value="WH-like_DNA-bd_sf"/>
</dbReference>
<evidence type="ECO:0000256" key="4">
    <source>
        <dbReference type="ARBA" id="ARBA00023125"/>
    </source>
</evidence>
<organism evidence="8 9">
    <name type="scientific">Corynebacterium urogenitale</name>
    <dbReference type="NCBI Taxonomy" id="2487892"/>
    <lineage>
        <taxon>Bacteria</taxon>
        <taxon>Bacillati</taxon>
        <taxon>Actinomycetota</taxon>
        <taxon>Actinomycetes</taxon>
        <taxon>Mycobacteriales</taxon>
        <taxon>Corynebacteriaceae</taxon>
        <taxon>Corynebacterium</taxon>
    </lineage>
</organism>
<evidence type="ECO:0000256" key="3">
    <source>
        <dbReference type="ARBA" id="ARBA00023082"/>
    </source>
</evidence>
<accession>A0A5J6Z8G9</accession>
<keyword evidence="2" id="KW-0805">Transcription regulation</keyword>
<dbReference type="Gene3D" id="1.10.10.10">
    <property type="entry name" value="Winged helix-like DNA-binding domain superfamily/Winged helix DNA-binding domain"/>
    <property type="match status" value="1"/>
</dbReference>
<dbReference type="InterPro" id="IPR013324">
    <property type="entry name" value="RNA_pol_sigma_r3/r4-like"/>
</dbReference>
<evidence type="ECO:0000256" key="2">
    <source>
        <dbReference type="ARBA" id="ARBA00023015"/>
    </source>
</evidence>
<dbReference type="InterPro" id="IPR013249">
    <property type="entry name" value="RNA_pol_sigma70_r4_t2"/>
</dbReference>
<dbReference type="SUPFAM" id="SSF88659">
    <property type="entry name" value="Sigma3 and sigma4 domains of RNA polymerase sigma factors"/>
    <property type="match status" value="1"/>
</dbReference>
<dbReference type="Pfam" id="PF08281">
    <property type="entry name" value="Sigma70_r4_2"/>
    <property type="match status" value="1"/>
</dbReference>
<feature type="domain" description="RNA polymerase sigma factor 70 region 4 type 2" evidence="7">
    <location>
        <begin position="32"/>
        <end position="67"/>
    </location>
</feature>
<evidence type="ECO:0000256" key="5">
    <source>
        <dbReference type="ARBA" id="ARBA00023163"/>
    </source>
</evidence>
<keyword evidence="5" id="KW-0804">Transcription</keyword>
<keyword evidence="4" id="KW-0238">DNA-binding</keyword>
<dbReference type="GO" id="GO:0016987">
    <property type="term" value="F:sigma factor activity"/>
    <property type="evidence" value="ECO:0007669"/>
    <property type="project" value="UniProtKB-KW"/>
</dbReference>
<sequence>MRSRREIPDEEAGVQETAPGSGVDSQVTASMVVRDALAALPDDFREVIVLREYTSMSYQDIAEHQGIGIQISCC</sequence>
<reference evidence="9" key="1">
    <citation type="submission" date="2019-10" db="EMBL/GenBank/DDBJ databases">
        <title>Complete genome sequence of Corynebacterium urogenitalis DSM 108747, isolated from the genital tract of a cow.</title>
        <authorList>
            <person name="Ruckert C."/>
            <person name="Ballas P."/>
            <person name="Wagener K."/>
            <person name="Drillich M."/>
            <person name="Kaempfer P."/>
            <person name="Busse H.-J."/>
            <person name="Ehling-Schulz M."/>
        </authorList>
    </citation>
    <scope>NUCLEOTIDE SEQUENCE [LARGE SCALE GENOMIC DNA]</scope>
    <source>
        <strain evidence="9">LMM 1652</strain>
    </source>
</reference>
<evidence type="ECO:0000256" key="1">
    <source>
        <dbReference type="ARBA" id="ARBA00010641"/>
    </source>
</evidence>
<evidence type="ECO:0000313" key="9">
    <source>
        <dbReference type="Proteomes" id="UP000326711"/>
    </source>
</evidence>
<keyword evidence="9" id="KW-1185">Reference proteome</keyword>
<evidence type="ECO:0000313" key="8">
    <source>
        <dbReference type="EMBL" id="QFQ01933.1"/>
    </source>
</evidence>
<feature type="region of interest" description="Disordered" evidence="6">
    <location>
        <begin position="1"/>
        <end position="25"/>
    </location>
</feature>
<dbReference type="Proteomes" id="UP000326711">
    <property type="component" value="Chromosome"/>
</dbReference>